<dbReference type="EMBL" id="JACCBU010000001">
    <property type="protein sequence ID" value="NYE74717.1"/>
    <property type="molecule type" value="Genomic_DNA"/>
</dbReference>
<dbReference type="Gene3D" id="3.40.720.10">
    <property type="entry name" value="Alkaline Phosphatase, subunit A"/>
    <property type="match status" value="1"/>
</dbReference>
<comment type="caution">
    <text evidence="1">The sequence shown here is derived from an EMBL/GenBank/DDBJ whole genome shotgun (WGS) entry which is preliminary data.</text>
</comment>
<gene>
    <name evidence="1" type="ORF">BKA15_006046</name>
</gene>
<evidence type="ECO:0000313" key="2">
    <source>
        <dbReference type="Proteomes" id="UP000569914"/>
    </source>
</evidence>
<evidence type="ECO:0000313" key="1">
    <source>
        <dbReference type="EMBL" id="NYE74717.1"/>
    </source>
</evidence>
<dbReference type="Proteomes" id="UP000569914">
    <property type="component" value="Unassembled WGS sequence"/>
</dbReference>
<proteinExistence type="predicted"/>
<sequence>MSRPHVLFVGIDGVRFDTLAEQETPALDKVAAAGFLQSLQVNPAGPTISGPSWSTMVSGVLPPTHRIFDNDLTDHDLGRYPDFITLAALAYPGLQTFAAADWEPLVSSHSGGPIFAGGGFVPDRRRGKHDTPADWHDGDQQVADRAVAHLAALAAEPGSVTFVYQHGPDTAGHREGVGASYREFIEASDRRLDALLRAVDERPGRAAEDWLIIVATDHGHVDEGGHGGDSPEERTAWIAACGSGVPAGGRPLILEQADVAGHVHHVLGLTGQPEPFVGLPFGARTELAVA</sequence>
<accession>A0A7Y9LE98</accession>
<dbReference type="InterPro" id="IPR017850">
    <property type="entry name" value="Alkaline_phosphatase_core_sf"/>
</dbReference>
<protein>
    <submittedName>
        <fullName evidence="1">Putative AlkP superfamily pyrophosphatase or phosphodiesterase</fullName>
    </submittedName>
</protein>
<keyword evidence="2" id="KW-1185">Reference proteome</keyword>
<dbReference type="GO" id="GO:0016787">
    <property type="term" value="F:hydrolase activity"/>
    <property type="evidence" value="ECO:0007669"/>
    <property type="project" value="UniProtKB-ARBA"/>
</dbReference>
<reference evidence="1 2" key="1">
    <citation type="submission" date="2020-07" db="EMBL/GenBank/DDBJ databases">
        <title>Sequencing the genomes of 1000 actinobacteria strains.</title>
        <authorList>
            <person name="Klenk H.-P."/>
        </authorList>
    </citation>
    <scope>NUCLEOTIDE SEQUENCE [LARGE SCALE GENOMIC DNA]</scope>
    <source>
        <strain evidence="1 2">DSM 22083</strain>
    </source>
</reference>
<organism evidence="1 2">
    <name type="scientific">Microlunatus parietis</name>
    <dbReference type="NCBI Taxonomy" id="682979"/>
    <lineage>
        <taxon>Bacteria</taxon>
        <taxon>Bacillati</taxon>
        <taxon>Actinomycetota</taxon>
        <taxon>Actinomycetes</taxon>
        <taxon>Propionibacteriales</taxon>
        <taxon>Propionibacteriaceae</taxon>
        <taxon>Microlunatus</taxon>
    </lineage>
</organism>
<dbReference type="AlphaFoldDB" id="A0A7Y9LE98"/>
<dbReference type="InterPro" id="IPR002591">
    <property type="entry name" value="Phosphodiest/P_Trfase"/>
</dbReference>
<dbReference type="SUPFAM" id="SSF53649">
    <property type="entry name" value="Alkaline phosphatase-like"/>
    <property type="match status" value="1"/>
</dbReference>
<dbReference type="Pfam" id="PF01663">
    <property type="entry name" value="Phosphodiest"/>
    <property type="match status" value="1"/>
</dbReference>
<name>A0A7Y9LE98_9ACTN</name>
<dbReference type="PANTHER" id="PTHR10151">
    <property type="entry name" value="ECTONUCLEOTIDE PYROPHOSPHATASE/PHOSPHODIESTERASE"/>
    <property type="match status" value="1"/>
</dbReference>
<dbReference type="RefSeq" id="WP_179757226.1">
    <property type="nucleotide sequence ID" value="NZ_JACCBU010000001.1"/>
</dbReference>
<dbReference type="PANTHER" id="PTHR10151:SF120">
    <property type="entry name" value="BIS(5'-ADENOSYL)-TRIPHOSPHATASE"/>
    <property type="match status" value="1"/>
</dbReference>